<dbReference type="InterPro" id="IPR052021">
    <property type="entry name" value="Type-I_RS_S_subunit"/>
</dbReference>
<comment type="caution">
    <text evidence="5">The sequence shown here is derived from an EMBL/GenBank/DDBJ whole genome shotgun (WGS) entry which is preliminary data.</text>
</comment>
<organism evidence="5">
    <name type="scientific">bioreactor metagenome</name>
    <dbReference type="NCBI Taxonomy" id="1076179"/>
    <lineage>
        <taxon>unclassified sequences</taxon>
        <taxon>metagenomes</taxon>
        <taxon>ecological metagenomes</taxon>
    </lineage>
</organism>
<dbReference type="PANTHER" id="PTHR30408:SF12">
    <property type="entry name" value="TYPE I RESTRICTION ENZYME MJAVIII SPECIFICITY SUBUNIT"/>
    <property type="match status" value="1"/>
</dbReference>
<sequence>MTEVRLGDPKVAEVSAGQAAPQNMQSFGKSGHPFIRAGSLEFLCSGGSICELEHIEPSVAAEHRLKLFPKHTVVFAKSGMSAKIGRVYRLAEPSYVVSHLAAITPKEKLDSSYLLYFLQANPPAKLIPNDAYPSIRLSEIENIIVQLPLLEEQRRIAAILDKVDAIRRKRQQSLKLIDDLVKSQFIEMFGDPVTNPMGWEVVDLERLASLASGVTKGRKVTNQKLFKVPYMRVANVKDGYIDMSDIKYFEATEAEVSQYRLENGDILMTEGGDPDKVGRGAIWIYDMEDCIHQNHIFRVRLDAQHVRPVYFAEYLKQQKAKQYFLRCAKQTTGIASINMTQLKKLPVILPPLLLQNQFAAFVEQADKSKFTMQRQLSEIEILSSSLKQKFFA</sequence>
<gene>
    <name evidence="5" type="primary">hsdS_1</name>
    <name evidence="5" type="ORF">SDC9_02827</name>
</gene>
<evidence type="ECO:0000256" key="1">
    <source>
        <dbReference type="ARBA" id="ARBA00010923"/>
    </source>
</evidence>
<dbReference type="AlphaFoldDB" id="A0A644SRP3"/>
<dbReference type="InterPro" id="IPR000055">
    <property type="entry name" value="Restrct_endonuc_typeI_TRD"/>
</dbReference>
<evidence type="ECO:0000256" key="3">
    <source>
        <dbReference type="ARBA" id="ARBA00023125"/>
    </source>
</evidence>
<dbReference type="GO" id="GO:0003677">
    <property type="term" value="F:DNA binding"/>
    <property type="evidence" value="ECO:0007669"/>
    <property type="project" value="UniProtKB-KW"/>
</dbReference>
<dbReference type="InterPro" id="IPR044946">
    <property type="entry name" value="Restrct_endonuc_typeI_TRD_sf"/>
</dbReference>
<proteinExistence type="inferred from homology"/>
<dbReference type="EMBL" id="VSSQ01000004">
    <property type="protein sequence ID" value="MPL57326.1"/>
    <property type="molecule type" value="Genomic_DNA"/>
</dbReference>
<dbReference type="PANTHER" id="PTHR30408">
    <property type="entry name" value="TYPE-1 RESTRICTION ENZYME ECOKI SPECIFICITY PROTEIN"/>
    <property type="match status" value="1"/>
</dbReference>
<reference evidence="5" key="1">
    <citation type="submission" date="2019-08" db="EMBL/GenBank/DDBJ databases">
        <authorList>
            <person name="Kucharzyk K."/>
            <person name="Murdoch R.W."/>
            <person name="Higgins S."/>
            <person name="Loffler F."/>
        </authorList>
    </citation>
    <scope>NUCLEOTIDE SEQUENCE</scope>
</reference>
<evidence type="ECO:0000313" key="5">
    <source>
        <dbReference type="EMBL" id="MPL57326.1"/>
    </source>
</evidence>
<accession>A0A644SRP3</accession>
<feature type="domain" description="Type I restriction modification DNA specificity" evidence="4">
    <location>
        <begin position="197"/>
        <end position="378"/>
    </location>
</feature>
<dbReference type="Gene3D" id="3.90.220.20">
    <property type="entry name" value="DNA methylase specificity domains"/>
    <property type="match status" value="2"/>
</dbReference>
<dbReference type="SUPFAM" id="SSF116734">
    <property type="entry name" value="DNA methylase specificity domain"/>
    <property type="match status" value="2"/>
</dbReference>
<keyword evidence="3" id="KW-0238">DNA-binding</keyword>
<keyword evidence="2" id="KW-0680">Restriction system</keyword>
<name>A0A644SRP3_9ZZZZ</name>
<comment type="similarity">
    <text evidence="1">Belongs to the type-I restriction system S methylase family.</text>
</comment>
<protein>
    <submittedName>
        <fullName evidence="5">Type-1 restriction enzyme EcoKI specificity protein</fullName>
    </submittedName>
</protein>
<dbReference type="Pfam" id="PF01420">
    <property type="entry name" value="Methylase_S"/>
    <property type="match status" value="2"/>
</dbReference>
<evidence type="ECO:0000256" key="2">
    <source>
        <dbReference type="ARBA" id="ARBA00022747"/>
    </source>
</evidence>
<dbReference type="CDD" id="cd17253">
    <property type="entry name" value="RMtype1_S_Eco933I-TRD2-CR2_like"/>
    <property type="match status" value="1"/>
</dbReference>
<evidence type="ECO:0000259" key="4">
    <source>
        <dbReference type="Pfam" id="PF01420"/>
    </source>
</evidence>
<feature type="domain" description="Type I restriction modification DNA specificity" evidence="4">
    <location>
        <begin position="3"/>
        <end position="175"/>
    </location>
</feature>
<dbReference type="GO" id="GO:0009307">
    <property type="term" value="P:DNA restriction-modification system"/>
    <property type="evidence" value="ECO:0007669"/>
    <property type="project" value="UniProtKB-KW"/>
</dbReference>